<evidence type="ECO:0000313" key="2">
    <source>
        <dbReference type="Proteomes" id="UP000218327"/>
    </source>
</evidence>
<organism evidence="1 2">
    <name type="scientific">SAR86 cluster bacterium</name>
    <dbReference type="NCBI Taxonomy" id="2030880"/>
    <lineage>
        <taxon>Bacteria</taxon>
        <taxon>Pseudomonadati</taxon>
        <taxon>Pseudomonadota</taxon>
        <taxon>Gammaproteobacteria</taxon>
        <taxon>SAR86 cluster</taxon>
    </lineage>
</organism>
<comment type="caution">
    <text evidence="1">The sequence shown here is derived from an EMBL/GenBank/DDBJ whole genome shotgun (WGS) entry which is preliminary data.</text>
</comment>
<reference evidence="2" key="1">
    <citation type="submission" date="2017-08" db="EMBL/GenBank/DDBJ databases">
        <title>A dynamic microbial community with high functional redundancy inhabits the cold, oxic subseafloor aquifer.</title>
        <authorList>
            <person name="Tully B.J."/>
            <person name="Wheat C.G."/>
            <person name="Glazer B.T."/>
            <person name="Huber J.A."/>
        </authorList>
    </citation>
    <scope>NUCLEOTIDE SEQUENCE [LARGE SCALE GENOMIC DNA]</scope>
</reference>
<sequence length="302" mass="31788">MADQVKISELTSDPTPGLDAMLEVETAAGNSRRTTVQEFVNEVGIPTSNYTATTAPTPDDDTTQGYAVGSDWFDLTADWYYHCIDATAGAALWIGHSRESMHPLVHPSSVKAASITFAGLTGSTRRVDTVNVGPRRNKQRQIIKLFTSSAVDAEIEAMESSATSGDEFKDQQILTGANNGGPPIAVLIEAGGISEGVLVATPDYNGAMRGEGRAPASGRELYGAGAGTDMPFGWNYAAMNVGVLVGWYGVAAGGGFALINKHVQLESVWLTQSGADTIINFALFNSDVSTSAAKTIKIGVYE</sequence>
<dbReference type="EMBL" id="NVVJ01000101">
    <property type="protein sequence ID" value="PCJ18274.1"/>
    <property type="molecule type" value="Genomic_DNA"/>
</dbReference>
<proteinExistence type="predicted"/>
<evidence type="ECO:0000313" key="1">
    <source>
        <dbReference type="EMBL" id="PCJ18274.1"/>
    </source>
</evidence>
<protein>
    <submittedName>
        <fullName evidence="1">Uncharacterized protein</fullName>
    </submittedName>
</protein>
<name>A0A2A5AG54_9GAMM</name>
<dbReference type="Proteomes" id="UP000218327">
    <property type="component" value="Unassembled WGS sequence"/>
</dbReference>
<gene>
    <name evidence="1" type="ORF">COA96_16775</name>
</gene>
<dbReference type="AlphaFoldDB" id="A0A2A5AG54"/>
<accession>A0A2A5AG54</accession>